<organism evidence="2 3">
    <name type="scientific">Mucor saturninus</name>
    <dbReference type="NCBI Taxonomy" id="64648"/>
    <lineage>
        <taxon>Eukaryota</taxon>
        <taxon>Fungi</taxon>
        <taxon>Fungi incertae sedis</taxon>
        <taxon>Mucoromycota</taxon>
        <taxon>Mucoromycotina</taxon>
        <taxon>Mucoromycetes</taxon>
        <taxon>Mucorales</taxon>
        <taxon>Mucorineae</taxon>
        <taxon>Mucoraceae</taxon>
        <taxon>Mucor</taxon>
    </lineage>
</organism>
<proteinExistence type="predicted"/>
<protein>
    <submittedName>
        <fullName evidence="2">Uncharacterized protein</fullName>
    </submittedName>
</protein>
<evidence type="ECO:0000256" key="1">
    <source>
        <dbReference type="SAM" id="MobiDB-lite"/>
    </source>
</evidence>
<comment type="caution">
    <text evidence="2">The sequence shown here is derived from an EMBL/GenBank/DDBJ whole genome shotgun (WGS) entry which is preliminary data.</text>
</comment>
<evidence type="ECO:0000313" key="2">
    <source>
        <dbReference type="EMBL" id="KAG2191373.1"/>
    </source>
</evidence>
<dbReference type="OrthoDB" id="2301961at2759"/>
<name>A0A8H7QF71_9FUNG</name>
<evidence type="ECO:0000313" key="3">
    <source>
        <dbReference type="Proteomes" id="UP000603453"/>
    </source>
</evidence>
<keyword evidence="3" id="KW-1185">Reference proteome</keyword>
<feature type="compositionally biased region" description="Polar residues" evidence="1">
    <location>
        <begin position="347"/>
        <end position="365"/>
    </location>
</feature>
<feature type="region of interest" description="Disordered" evidence="1">
    <location>
        <begin position="264"/>
        <end position="365"/>
    </location>
</feature>
<feature type="compositionally biased region" description="Acidic residues" evidence="1">
    <location>
        <begin position="278"/>
        <end position="296"/>
    </location>
</feature>
<dbReference type="Proteomes" id="UP000603453">
    <property type="component" value="Unassembled WGS sequence"/>
</dbReference>
<reference evidence="2" key="1">
    <citation type="submission" date="2020-12" db="EMBL/GenBank/DDBJ databases">
        <title>Metabolic potential, ecology and presence of endohyphal bacteria is reflected in genomic diversity of Mucoromycotina.</title>
        <authorList>
            <person name="Muszewska A."/>
            <person name="Okrasinska A."/>
            <person name="Steczkiewicz K."/>
            <person name="Drgas O."/>
            <person name="Orlowska M."/>
            <person name="Perlinska-Lenart U."/>
            <person name="Aleksandrzak-Piekarczyk T."/>
            <person name="Szatraj K."/>
            <person name="Zielenkiewicz U."/>
            <person name="Pilsyk S."/>
            <person name="Malc E."/>
            <person name="Mieczkowski P."/>
            <person name="Kruszewska J.S."/>
            <person name="Biernat P."/>
            <person name="Pawlowska J."/>
        </authorList>
    </citation>
    <scope>NUCLEOTIDE SEQUENCE</scope>
    <source>
        <strain evidence="2">WA0000017839</strain>
    </source>
</reference>
<dbReference type="AlphaFoldDB" id="A0A8H7QF71"/>
<feature type="compositionally biased region" description="Basic and acidic residues" evidence="1">
    <location>
        <begin position="297"/>
        <end position="318"/>
    </location>
</feature>
<accession>A0A8H7QF71</accession>
<gene>
    <name evidence="2" type="ORF">INT47_008496</name>
</gene>
<dbReference type="EMBL" id="JAEPRD010000424">
    <property type="protein sequence ID" value="KAG2191373.1"/>
    <property type="molecule type" value="Genomic_DNA"/>
</dbReference>
<sequence length="365" mass="41267">MLDNNIYDYQTSATQGLDSSFESLFNSASSSSFGHDPLVAEVKSLKHEVMEMKKTITELKEMIKDMAGHSRFAGMSGFTDQEGNTELRNMLSNIYTEEKKKAILQDPNRLGHRFKGKPSGLSAKNELIEASKIYFKSDNNVLEGGPVEMDDCELERRYELMYTAMKNFVTVYIFPKFTTYPGFTWMKIGFNERELLALISEDHMFSYLGADNCLPLFAFTKSWGAKNLLVAAIRNRVKSILKTKIQPEAPTTIFNEIEESEDELARDVNTSVSANEGDNLEMLDCDESDESEDEGEEEKRMAREIKALAQKTREREFALEQAKLRRSATSSKNNKGPVAKKPRKQKNSSASSHPSVVTPTTKKHI</sequence>